<organism evidence="4 5">
    <name type="scientific">Actibacterium atlanticum</name>
    <dbReference type="NCBI Taxonomy" id="1461693"/>
    <lineage>
        <taxon>Bacteria</taxon>
        <taxon>Pseudomonadati</taxon>
        <taxon>Pseudomonadota</taxon>
        <taxon>Alphaproteobacteria</taxon>
        <taxon>Rhodobacterales</taxon>
        <taxon>Roseobacteraceae</taxon>
        <taxon>Actibacterium</taxon>
    </lineage>
</organism>
<dbReference type="InterPro" id="IPR036513">
    <property type="entry name" value="STAS_dom_sf"/>
</dbReference>
<dbReference type="PATRIC" id="fig|1461693.3.peg.1706"/>
<dbReference type="STRING" id="1461693.ATO10_08387"/>
<dbReference type="GO" id="GO:0043856">
    <property type="term" value="F:anti-sigma factor antagonist activity"/>
    <property type="evidence" value="ECO:0007669"/>
    <property type="project" value="InterPro"/>
</dbReference>
<dbReference type="InterPro" id="IPR003658">
    <property type="entry name" value="Anti-sigma_ant"/>
</dbReference>
<evidence type="ECO:0000256" key="2">
    <source>
        <dbReference type="RuleBase" id="RU003749"/>
    </source>
</evidence>
<feature type="domain" description="STAS" evidence="3">
    <location>
        <begin position="12"/>
        <end position="110"/>
    </location>
</feature>
<dbReference type="NCBIfam" id="TIGR00377">
    <property type="entry name" value="ant_ant_sig"/>
    <property type="match status" value="1"/>
</dbReference>
<dbReference type="CDD" id="cd07043">
    <property type="entry name" value="STAS_anti-anti-sigma_factors"/>
    <property type="match status" value="1"/>
</dbReference>
<reference evidence="4 5" key="1">
    <citation type="submission" date="2013-04" db="EMBL/GenBank/DDBJ databases">
        <title>Shimia sp. 22II-S11-Z10 Genome Sequencing.</title>
        <authorList>
            <person name="Lai Q."/>
            <person name="Li G."/>
            <person name="Shao Z."/>
        </authorList>
    </citation>
    <scope>NUCLEOTIDE SEQUENCE [LARGE SCALE GENOMIC DNA]</scope>
    <source>
        <strain evidence="5">22II-S11-Z10</strain>
    </source>
</reference>
<protein>
    <recommendedName>
        <fullName evidence="2">Anti-sigma factor antagonist</fullName>
    </recommendedName>
</protein>
<dbReference type="RefSeq" id="WP_035250318.1">
    <property type="nucleotide sequence ID" value="NZ_AQQY01000004.1"/>
</dbReference>
<accession>A0A058ZL98</accession>
<dbReference type="AlphaFoldDB" id="A0A058ZL98"/>
<comment type="caution">
    <text evidence="4">The sequence shown here is derived from an EMBL/GenBank/DDBJ whole genome shotgun (WGS) entry which is preliminary data.</text>
</comment>
<dbReference type="InterPro" id="IPR002645">
    <property type="entry name" value="STAS_dom"/>
</dbReference>
<dbReference type="Proteomes" id="UP000024836">
    <property type="component" value="Unassembled WGS sequence"/>
</dbReference>
<dbReference type="EMBL" id="AQQY01000004">
    <property type="protein sequence ID" value="KCV82394.1"/>
    <property type="molecule type" value="Genomic_DNA"/>
</dbReference>
<proteinExistence type="inferred from homology"/>
<evidence type="ECO:0000256" key="1">
    <source>
        <dbReference type="ARBA" id="ARBA00009013"/>
    </source>
</evidence>
<keyword evidence="5" id="KW-1185">Reference proteome</keyword>
<dbReference type="eggNOG" id="COG1366">
    <property type="taxonomic scope" value="Bacteria"/>
</dbReference>
<dbReference type="Pfam" id="PF01740">
    <property type="entry name" value="STAS"/>
    <property type="match status" value="1"/>
</dbReference>
<dbReference type="SUPFAM" id="SSF52091">
    <property type="entry name" value="SpoIIaa-like"/>
    <property type="match status" value="1"/>
</dbReference>
<dbReference type="OrthoDB" id="9796076at2"/>
<sequence>MELKSEERDGALLVSVLDERVDAAVAIQFKDTMREVTATPHQRVVMDMSRIDFLDSSGLGAVVAAMKQLGPNRKLELAGLSPTVAKVFRLTRMDTVFTIHDDLSQAFKSGVDAA</sequence>
<dbReference type="PANTHER" id="PTHR33495">
    <property type="entry name" value="ANTI-SIGMA FACTOR ANTAGONIST TM_1081-RELATED-RELATED"/>
    <property type="match status" value="1"/>
</dbReference>
<gene>
    <name evidence="4" type="ORF">ATO10_08387</name>
</gene>
<dbReference type="Gene3D" id="3.30.750.24">
    <property type="entry name" value="STAS domain"/>
    <property type="match status" value="1"/>
</dbReference>
<dbReference type="PROSITE" id="PS50801">
    <property type="entry name" value="STAS"/>
    <property type="match status" value="1"/>
</dbReference>
<evidence type="ECO:0000313" key="4">
    <source>
        <dbReference type="EMBL" id="KCV82394.1"/>
    </source>
</evidence>
<comment type="similarity">
    <text evidence="1 2">Belongs to the anti-sigma-factor antagonist family.</text>
</comment>
<name>A0A058ZL98_9RHOB</name>
<evidence type="ECO:0000259" key="3">
    <source>
        <dbReference type="PROSITE" id="PS50801"/>
    </source>
</evidence>
<evidence type="ECO:0000313" key="5">
    <source>
        <dbReference type="Proteomes" id="UP000024836"/>
    </source>
</evidence>